<gene>
    <name evidence="6" type="ORF">GCM10017559_01550</name>
</gene>
<keyword evidence="3" id="KW-0418">Kinase</keyword>
<dbReference type="Proteomes" id="UP001499930">
    <property type="component" value="Unassembled WGS sequence"/>
</dbReference>
<dbReference type="Pfam" id="PF18085">
    <property type="entry name" value="Mak_N_cap"/>
    <property type="match status" value="1"/>
</dbReference>
<organism evidence="6 7">
    <name type="scientific">Streptosporangium longisporum</name>
    <dbReference type="NCBI Taxonomy" id="46187"/>
    <lineage>
        <taxon>Bacteria</taxon>
        <taxon>Bacillati</taxon>
        <taxon>Actinomycetota</taxon>
        <taxon>Actinomycetes</taxon>
        <taxon>Streptosporangiales</taxon>
        <taxon>Streptosporangiaceae</taxon>
        <taxon>Streptosporangium</taxon>
    </lineage>
</organism>
<dbReference type="NCBIfam" id="NF047744">
    <property type="entry name" value="CG0192_rel"/>
    <property type="match status" value="1"/>
</dbReference>
<keyword evidence="4" id="KW-0067">ATP-binding</keyword>
<evidence type="ECO:0000313" key="7">
    <source>
        <dbReference type="Proteomes" id="UP001499930"/>
    </source>
</evidence>
<protein>
    <recommendedName>
        <fullName evidence="5">Maltokinase N-terminal cap domain-containing protein</fullName>
    </recommendedName>
</protein>
<keyword evidence="2" id="KW-0547">Nucleotide-binding</keyword>
<evidence type="ECO:0000256" key="1">
    <source>
        <dbReference type="ARBA" id="ARBA00022679"/>
    </source>
</evidence>
<evidence type="ECO:0000256" key="4">
    <source>
        <dbReference type="ARBA" id="ARBA00022840"/>
    </source>
</evidence>
<keyword evidence="1" id="KW-0808">Transferase</keyword>
<evidence type="ECO:0000256" key="3">
    <source>
        <dbReference type="ARBA" id="ARBA00022777"/>
    </source>
</evidence>
<feature type="domain" description="Maltokinase N-terminal cap" evidence="5">
    <location>
        <begin position="20"/>
        <end position="102"/>
    </location>
</feature>
<proteinExistence type="predicted"/>
<name>A0ABN3XPV0_9ACTN</name>
<comment type="caution">
    <text evidence="6">The sequence shown here is derived from an EMBL/GenBank/DDBJ whole genome shotgun (WGS) entry which is preliminary data.</text>
</comment>
<evidence type="ECO:0000313" key="6">
    <source>
        <dbReference type="EMBL" id="GAA2985703.1"/>
    </source>
</evidence>
<sequence>MALIHRATLRPTKLELLATWLPGRDWYGGPAGEVERVAGFRFDDPAGEVGIETLLVRVGDGPVHQVPLTYRAAPLAGGERWLLGTVEHSVLGRRWIHDATGDPVYAAALASAILANTGQAEEFVQVDGRLEPRGLSMGIAGDATGGTRAPAVGTIHRVDEGDPALIVTDTVELAVLRRLDGGTALTGSVLTGTWPGQAAPAPLASAAPRHGS</sequence>
<dbReference type="EMBL" id="BAAAWD010000002">
    <property type="protein sequence ID" value="GAA2985703.1"/>
    <property type="molecule type" value="Genomic_DNA"/>
</dbReference>
<evidence type="ECO:0000256" key="2">
    <source>
        <dbReference type="ARBA" id="ARBA00022741"/>
    </source>
</evidence>
<evidence type="ECO:0000259" key="5">
    <source>
        <dbReference type="Pfam" id="PF18085"/>
    </source>
</evidence>
<reference evidence="6 7" key="1">
    <citation type="journal article" date="2019" name="Int. J. Syst. Evol. Microbiol.">
        <title>The Global Catalogue of Microorganisms (GCM) 10K type strain sequencing project: providing services to taxonomists for standard genome sequencing and annotation.</title>
        <authorList>
            <consortium name="The Broad Institute Genomics Platform"/>
            <consortium name="The Broad Institute Genome Sequencing Center for Infectious Disease"/>
            <person name="Wu L."/>
            <person name="Ma J."/>
        </authorList>
    </citation>
    <scope>NUCLEOTIDE SEQUENCE [LARGE SCALE GENOMIC DNA]</scope>
    <source>
        <strain evidence="6 7">JCM 3106</strain>
    </source>
</reference>
<accession>A0ABN3XPV0</accession>
<dbReference type="RefSeq" id="WP_344886866.1">
    <property type="nucleotide sequence ID" value="NZ_BAAAWD010000002.1"/>
</dbReference>
<keyword evidence="7" id="KW-1185">Reference proteome</keyword>
<dbReference type="InterPro" id="IPR040999">
    <property type="entry name" value="Mak_N_cap"/>
</dbReference>